<keyword evidence="4" id="KW-1185">Reference proteome</keyword>
<dbReference type="EMBL" id="CP011542">
    <property type="protein sequence ID" value="AKK06904.1"/>
    <property type="molecule type" value="Genomic_DNA"/>
</dbReference>
<keyword evidence="1" id="KW-0489">Methyltransferase</keyword>
<protein>
    <recommendedName>
        <fullName evidence="5">O-methyltransferase involved in polyketide biosynthesis</fullName>
    </recommendedName>
</protein>
<dbReference type="GO" id="GO:0008168">
    <property type="term" value="F:methyltransferase activity"/>
    <property type="evidence" value="ECO:0007669"/>
    <property type="project" value="UniProtKB-KW"/>
</dbReference>
<dbReference type="AlphaFoldDB" id="A0A0G3H0G6"/>
<dbReference type="RefSeq" id="WP_047262839.1">
    <property type="nucleotide sequence ID" value="NZ_CP011542.1"/>
</dbReference>
<accession>A0A0G3H0G6</accession>
<dbReference type="Pfam" id="PF04072">
    <property type="entry name" value="LCM"/>
    <property type="match status" value="1"/>
</dbReference>
<dbReference type="InterPro" id="IPR029063">
    <property type="entry name" value="SAM-dependent_MTases_sf"/>
</dbReference>
<reference evidence="4" key="2">
    <citation type="submission" date="2015-05" db="EMBL/GenBank/DDBJ databases">
        <title>Complete genome sequence of Corynebacterium mustelae DSM 45274, isolated from various tissues of a male ferret with lethal sepsis.</title>
        <authorList>
            <person name="Ruckert C."/>
            <person name="Albersmeier A."/>
            <person name="Winkler A."/>
            <person name="Tauch A."/>
        </authorList>
    </citation>
    <scope>NUCLEOTIDE SEQUENCE [LARGE SCALE GENOMIC DNA]</scope>
    <source>
        <strain evidence="4">DSM 45274</strain>
    </source>
</reference>
<evidence type="ECO:0000313" key="4">
    <source>
        <dbReference type="Proteomes" id="UP000035199"/>
    </source>
</evidence>
<proteinExistence type="predicted"/>
<dbReference type="InterPro" id="IPR007213">
    <property type="entry name" value="Ppm1/Ppm2/Tcmp"/>
</dbReference>
<dbReference type="KEGG" id="cmv:CMUST_13040"/>
<gene>
    <name evidence="3" type="ORF">CMUST_13040</name>
</gene>
<evidence type="ECO:0000256" key="1">
    <source>
        <dbReference type="ARBA" id="ARBA00022603"/>
    </source>
</evidence>
<dbReference type="Proteomes" id="UP000035199">
    <property type="component" value="Chromosome"/>
</dbReference>
<evidence type="ECO:0000256" key="2">
    <source>
        <dbReference type="ARBA" id="ARBA00022679"/>
    </source>
</evidence>
<dbReference type="PANTHER" id="PTHR43619">
    <property type="entry name" value="S-ADENOSYL-L-METHIONINE-DEPENDENT METHYLTRANSFERASE YKTD-RELATED"/>
    <property type="match status" value="1"/>
</dbReference>
<dbReference type="OrthoDB" id="9800233at2"/>
<evidence type="ECO:0000313" key="3">
    <source>
        <dbReference type="EMBL" id="AKK06904.1"/>
    </source>
</evidence>
<name>A0A0G3H0G6_9CORY</name>
<organism evidence="3 4">
    <name type="scientific">Corynebacterium mustelae</name>
    <dbReference type="NCBI Taxonomy" id="571915"/>
    <lineage>
        <taxon>Bacteria</taxon>
        <taxon>Bacillati</taxon>
        <taxon>Actinomycetota</taxon>
        <taxon>Actinomycetes</taxon>
        <taxon>Mycobacteriales</taxon>
        <taxon>Corynebacteriaceae</taxon>
        <taxon>Corynebacterium</taxon>
    </lineage>
</organism>
<keyword evidence="2" id="KW-0808">Transferase</keyword>
<sequence length="270" mass="30477">MDTVSHTLFFPLLGRSQAATEYPDLFTQPPFGNAEEIARKTQTPAQPLGKFPAFVYGLRHEITVIMAKRYLESHPGAAIVNLGCGLDQLAHDLTDYECTVYNLDFPSVIEVRQKWLTALANEVDLPYSLTDTAWFDQVDGTKGVIAIAAGVFYYLEPTAVAKFIDEFGKRFPGAWLTYDSESLRVIRMSERSIAKKGTPTTMPFKLDNPFEVRSFSPTIANVSVNYNFVNYLPAALRRTIPRQIRAAFWFFEKIKGMYQVTITFNGTSLR</sequence>
<dbReference type="PANTHER" id="PTHR43619:SF2">
    <property type="entry name" value="S-ADENOSYL-L-METHIONINE-DEPENDENT METHYLTRANSFERASES SUPERFAMILY PROTEIN"/>
    <property type="match status" value="1"/>
</dbReference>
<dbReference type="GO" id="GO:0032259">
    <property type="term" value="P:methylation"/>
    <property type="evidence" value="ECO:0007669"/>
    <property type="project" value="UniProtKB-KW"/>
</dbReference>
<evidence type="ECO:0008006" key="5">
    <source>
        <dbReference type="Google" id="ProtNLM"/>
    </source>
</evidence>
<dbReference type="Gene3D" id="3.40.50.150">
    <property type="entry name" value="Vaccinia Virus protein VP39"/>
    <property type="match status" value="1"/>
</dbReference>
<reference evidence="3 4" key="1">
    <citation type="journal article" date="2015" name="Genome Announc.">
        <title>Complete Genome Sequence of the Type Strain Corynebacterium mustelae DSM 45274, Isolated from Various Tissues of a Male Ferret with Lethal Sepsis.</title>
        <authorList>
            <person name="Ruckert C."/>
            <person name="Eimer J."/>
            <person name="Winkler A."/>
            <person name="Tauch A."/>
        </authorList>
    </citation>
    <scope>NUCLEOTIDE SEQUENCE [LARGE SCALE GENOMIC DNA]</scope>
    <source>
        <strain evidence="3 4">DSM 45274</strain>
    </source>
</reference>
<dbReference type="SUPFAM" id="SSF53335">
    <property type="entry name" value="S-adenosyl-L-methionine-dependent methyltransferases"/>
    <property type="match status" value="1"/>
</dbReference>
<dbReference type="STRING" id="571915.CMUST_13040"/>
<dbReference type="PATRIC" id="fig|571915.4.peg.2794"/>